<evidence type="ECO:0000256" key="6">
    <source>
        <dbReference type="ARBA" id="ARBA00023179"/>
    </source>
</evidence>
<evidence type="ECO:0000256" key="3">
    <source>
        <dbReference type="ARBA" id="ARBA00022617"/>
    </source>
</evidence>
<dbReference type="InterPro" id="IPR012292">
    <property type="entry name" value="Globin/Proto"/>
</dbReference>
<dbReference type="GO" id="GO:0046872">
    <property type="term" value="F:metal ion binding"/>
    <property type="evidence" value="ECO:0007669"/>
    <property type="project" value="UniProtKB-KW"/>
</dbReference>
<dbReference type="InterPro" id="IPR044399">
    <property type="entry name" value="Mb-like_M"/>
</dbReference>
<dbReference type="InterPro" id="IPR000971">
    <property type="entry name" value="Globin"/>
</dbReference>
<comment type="caution">
    <text evidence="10">The sequence shown here is derived from an EMBL/GenBank/DDBJ whole genome shotgun (WGS) entry which is preliminary data.</text>
</comment>
<evidence type="ECO:0000256" key="2">
    <source>
        <dbReference type="ARBA" id="ARBA00022448"/>
    </source>
</evidence>
<protein>
    <recommendedName>
        <fullName evidence="1">Globin</fullName>
    </recommendedName>
    <alternativeName>
        <fullName evidence="7">Myoglobin</fullName>
    </alternativeName>
</protein>
<dbReference type="CDD" id="cd01040">
    <property type="entry name" value="Mb-like"/>
    <property type="match status" value="1"/>
</dbReference>
<keyword evidence="3 8" id="KW-0349">Heme</keyword>
<evidence type="ECO:0000256" key="4">
    <source>
        <dbReference type="ARBA" id="ARBA00022723"/>
    </source>
</evidence>
<keyword evidence="6" id="KW-0514">Muscle protein</keyword>
<dbReference type="PROSITE" id="PS01033">
    <property type="entry name" value="GLOBIN"/>
    <property type="match status" value="1"/>
</dbReference>
<dbReference type="GO" id="GO:0020037">
    <property type="term" value="F:heme binding"/>
    <property type="evidence" value="ECO:0007669"/>
    <property type="project" value="InterPro"/>
</dbReference>
<evidence type="ECO:0000256" key="1">
    <source>
        <dbReference type="ARBA" id="ARBA00013895"/>
    </source>
</evidence>
<accession>A0AAV2H4U9</accession>
<dbReference type="EMBL" id="CAXITT010000036">
    <property type="protein sequence ID" value="CAL1528709.1"/>
    <property type="molecule type" value="Genomic_DNA"/>
</dbReference>
<feature type="domain" description="Globin" evidence="9">
    <location>
        <begin position="24"/>
        <end position="158"/>
    </location>
</feature>
<dbReference type="AlphaFoldDB" id="A0AAV2H4U9"/>
<keyword evidence="8" id="KW-0561">Oxygen transport</keyword>
<dbReference type="InterPro" id="IPR009050">
    <property type="entry name" value="Globin-like_sf"/>
</dbReference>
<comment type="similarity">
    <text evidence="8">Belongs to the globin family.</text>
</comment>
<keyword evidence="2 8" id="KW-0813">Transport</keyword>
<gene>
    <name evidence="10" type="ORF">GSLYS_00002879001</name>
</gene>
<evidence type="ECO:0000256" key="8">
    <source>
        <dbReference type="RuleBase" id="RU000356"/>
    </source>
</evidence>
<proteinExistence type="inferred from homology"/>
<dbReference type="GO" id="GO:0019825">
    <property type="term" value="F:oxygen binding"/>
    <property type="evidence" value="ECO:0007669"/>
    <property type="project" value="InterPro"/>
</dbReference>
<sequence>MASPSMADGGVPKEYLTVRCPITNLTDEEKAVLKSSWKRVVGSSQEEFAVKGVEFGRTFLHWMFANIPDMKKQFEHLFDATKSPDVLNADVQFQKHVNKIITWIDSMMEDLDHPSKLQLEIFYLSQAHINRKNPIGIKFFGPLQKKFPSFIAGALGLPEDHQEVKMWILFIDLLVNKVRTTETWAKDDKKGCCNLL</sequence>
<name>A0AAV2H4U9_LYMST</name>
<dbReference type="Proteomes" id="UP001497497">
    <property type="component" value="Unassembled WGS sequence"/>
</dbReference>
<dbReference type="Pfam" id="PF00042">
    <property type="entry name" value="Globin"/>
    <property type="match status" value="1"/>
</dbReference>
<dbReference type="Gene3D" id="1.10.490.10">
    <property type="entry name" value="Globins"/>
    <property type="match status" value="1"/>
</dbReference>
<dbReference type="GO" id="GO:0005344">
    <property type="term" value="F:oxygen carrier activity"/>
    <property type="evidence" value="ECO:0007669"/>
    <property type="project" value="UniProtKB-KW"/>
</dbReference>
<dbReference type="SUPFAM" id="SSF46458">
    <property type="entry name" value="Globin-like"/>
    <property type="match status" value="1"/>
</dbReference>
<keyword evidence="11" id="KW-1185">Reference proteome</keyword>
<organism evidence="10 11">
    <name type="scientific">Lymnaea stagnalis</name>
    <name type="common">Great pond snail</name>
    <name type="synonym">Helix stagnalis</name>
    <dbReference type="NCBI Taxonomy" id="6523"/>
    <lineage>
        <taxon>Eukaryota</taxon>
        <taxon>Metazoa</taxon>
        <taxon>Spiralia</taxon>
        <taxon>Lophotrochozoa</taxon>
        <taxon>Mollusca</taxon>
        <taxon>Gastropoda</taxon>
        <taxon>Heterobranchia</taxon>
        <taxon>Euthyneura</taxon>
        <taxon>Panpulmonata</taxon>
        <taxon>Hygrophila</taxon>
        <taxon>Lymnaeoidea</taxon>
        <taxon>Lymnaeidae</taxon>
        <taxon>Lymnaea</taxon>
    </lineage>
</organism>
<reference evidence="10 11" key="1">
    <citation type="submission" date="2024-04" db="EMBL/GenBank/DDBJ databases">
        <authorList>
            <consortium name="Genoscope - CEA"/>
            <person name="William W."/>
        </authorList>
    </citation>
    <scope>NUCLEOTIDE SEQUENCE [LARGE SCALE GENOMIC DNA]</scope>
</reference>
<keyword evidence="5" id="KW-0408">Iron</keyword>
<evidence type="ECO:0000313" key="11">
    <source>
        <dbReference type="Proteomes" id="UP001497497"/>
    </source>
</evidence>
<keyword evidence="4" id="KW-0479">Metal-binding</keyword>
<evidence type="ECO:0000259" key="9">
    <source>
        <dbReference type="PROSITE" id="PS01033"/>
    </source>
</evidence>
<evidence type="ECO:0000313" key="10">
    <source>
        <dbReference type="EMBL" id="CAL1528709.1"/>
    </source>
</evidence>
<evidence type="ECO:0000256" key="5">
    <source>
        <dbReference type="ARBA" id="ARBA00023004"/>
    </source>
</evidence>
<evidence type="ECO:0000256" key="7">
    <source>
        <dbReference type="ARBA" id="ARBA00030087"/>
    </source>
</evidence>